<reference evidence="3 4" key="1">
    <citation type="submission" date="2019-05" db="EMBL/GenBank/DDBJ databases">
        <title>Draft genome sequence of Nonomuraea zeae DSM 100528.</title>
        <authorList>
            <person name="Saricaoglu S."/>
            <person name="Isik K."/>
        </authorList>
    </citation>
    <scope>NUCLEOTIDE SEQUENCE [LARGE SCALE GENOMIC DNA]</scope>
    <source>
        <strain evidence="3 4">DSM 100528</strain>
    </source>
</reference>
<keyword evidence="4" id="KW-1185">Reference proteome</keyword>
<comment type="caution">
    <text evidence="3">The sequence shown here is derived from an EMBL/GenBank/DDBJ whole genome shotgun (WGS) entry which is preliminary data.</text>
</comment>
<gene>
    <name evidence="3" type="ORF">ETD85_45085</name>
</gene>
<dbReference type="EMBL" id="VCKX01000224">
    <property type="protein sequence ID" value="TMR25709.1"/>
    <property type="molecule type" value="Genomic_DNA"/>
</dbReference>
<evidence type="ECO:0000313" key="3">
    <source>
        <dbReference type="EMBL" id="TMR25709.1"/>
    </source>
</evidence>
<dbReference type="Proteomes" id="UP000306628">
    <property type="component" value="Unassembled WGS sequence"/>
</dbReference>
<feature type="domain" description="Thoeris anti-defense 2-like" evidence="2">
    <location>
        <begin position="30"/>
        <end position="69"/>
    </location>
</feature>
<organism evidence="3 4">
    <name type="scientific">Nonomuraea zeae</name>
    <dbReference type="NCBI Taxonomy" id="1642303"/>
    <lineage>
        <taxon>Bacteria</taxon>
        <taxon>Bacillati</taxon>
        <taxon>Actinomycetota</taxon>
        <taxon>Actinomycetes</taxon>
        <taxon>Streptosporangiales</taxon>
        <taxon>Streptosporangiaceae</taxon>
        <taxon>Nonomuraea</taxon>
    </lineage>
</organism>
<dbReference type="InterPro" id="IPR021361">
    <property type="entry name" value="Tad2-like_dom"/>
</dbReference>
<protein>
    <submittedName>
        <fullName evidence="3">DUF2829 domain-containing protein</fullName>
    </submittedName>
</protein>
<feature type="region of interest" description="Disordered" evidence="1">
    <location>
        <begin position="1"/>
        <end position="22"/>
    </location>
</feature>
<dbReference type="OrthoDB" id="9806476at2"/>
<evidence type="ECO:0000259" key="2">
    <source>
        <dbReference type="Pfam" id="PF11195"/>
    </source>
</evidence>
<dbReference type="AlphaFoldDB" id="A0A5S4FYE1"/>
<dbReference type="Pfam" id="PF11195">
    <property type="entry name" value="Tad2-like"/>
    <property type="match status" value="1"/>
</dbReference>
<name>A0A5S4FYE1_9ACTN</name>
<evidence type="ECO:0000313" key="4">
    <source>
        <dbReference type="Proteomes" id="UP000306628"/>
    </source>
</evidence>
<accession>A0A5S4FYE1</accession>
<sequence>MERQGHVGLPRPGSTITVDANHPLGQAAPELVGRTVTYRPHIDTFTANGQIVPWVASQSNLDADDWEIV</sequence>
<evidence type="ECO:0000256" key="1">
    <source>
        <dbReference type="SAM" id="MobiDB-lite"/>
    </source>
</evidence>
<proteinExistence type="predicted"/>